<reference evidence="3" key="1">
    <citation type="journal article" date="2015" name="Nat. Plants">
        <title>Genome expansion of Arabis alpina linked with retrotransposition and reduced symmetric DNA methylation.</title>
        <authorList>
            <person name="Willing E.M."/>
            <person name="Rawat V."/>
            <person name="Mandakova T."/>
            <person name="Maumus F."/>
            <person name="James G.V."/>
            <person name="Nordstroem K.J."/>
            <person name="Becker C."/>
            <person name="Warthmann N."/>
            <person name="Chica C."/>
            <person name="Szarzynska B."/>
            <person name="Zytnicki M."/>
            <person name="Albani M.C."/>
            <person name="Kiefer C."/>
            <person name="Bergonzi S."/>
            <person name="Castaings L."/>
            <person name="Mateos J.L."/>
            <person name="Berns M.C."/>
            <person name="Bujdoso N."/>
            <person name="Piofczyk T."/>
            <person name="de Lorenzo L."/>
            <person name="Barrero-Sicilia C."/>
            <person name="Mateos I."/>
            <person name="Piednoel M."/>
            <person name="Hagmann J."/>
            <person name="Chen-Min-Tao R."/>
            <person name="Iglesias-Fernandez R."/>
            <person name="Schuster S.C."/>
            <person name="Alonso-Blanco C."/>
            <person name="Roudier F."/>
            <person name="Carbonero P."/>
            <person name="Paz-Ares J."/>
            <person name="Davis S.J."/>
            <person name="Pecinka A."/>
            <person name="Quesneville H."/>
            <person name="Colot V."/>
            <person name="Lysak M.A."/>
            <person name="Weigel D."/>
            <person name="Coupland G."/>
            <person name="Schneeberger K."/>
        </authorList>
    </citation>
    <scope>NUCLEOTIDE SEQUENCE [LARGE SCALE GENOMIC DNA]</scope>
    <source>
        <strain evidence="3">cv. Pajares</strain>
    </source>
</reference>
<dbReference type="InterPro" id="IPR006525">
    <property type="entry name" value="Cystatin-related_pln"/>
</dbReference>
<dbReference type="EMBL" id="CM002869">
    <property type="protein sequence ID" value="KFK42716.1"/>
    <property type="molecule type" value="Genomic_DNA"/>
</dbReference>
<proteinExistence type="predicted"/>
<dbReference type="Proteomes" id="UP000029120">
    <property type="component" value="Chromosome 1"/>
</dbReference>
<name>A0A087HKR4_ARAAL</name>
<evidence type="ECO:0000313" key="2">
    <source>
        <dbReference type="EMBL" id="KFK42716.1"/>
    </source>
</evidence>
<dbReference type="OMA" id="QENIHAI"/>
<feature type="region of interest" description="Disordered" evidence="1">
    <location>
        <begin position="20"/>
        <end position="43"/>
    </location>
</feature>
<protein>
    <recommendedName>
        <fullName evidence="4">Cystatin domain-containing protein</fullName>
    </recommendedName>
</protein>
<evidence type="ECO:0000256" key="1">
    <source>
        <dbReference type="SAM" id="MobiDB-lite"/>
    </source>
</evidence>
<evidence type="ECO:0000313" key="3">
    <source>
        <dbReference type="Proteomes" id="UP000029120"/>
    </source>
</evidence>
<gene>
    <name evidence="2" type="ordered locus">AALP_Aa1g030600</name>
</gene>
<dbReference type="Gene3D" id="3.10.450.10">
    <property type="match status" value="1"/>
</dbReference>
<feature type="compositionally biased region" description="Basic and acidic residues" evidence="1">
    <location>
        <begin position="28"/>
        <end position="38"/>
    </location>
</feature>
<accession>A0A087HKR4</accession>
<dbReference type="AlphaFoldDB" id="A0A087HKR4"/>
<organism evidence="2 3">
    <name type="scientific">Arabis alpina</name>
    <name type="common">Alpine rock-cress</name>
    <dbReference type="NCBI Taxonomy" id="50452"/>
    <lineage>
        <taxon>Eukaryota</taxon>
        <taxon>Viridiplantae</taxon>
        <taxon>Streptophyta</taxon>
        <taxon>Embryophyta</taxon>
        <taxon>Tracheophyta</taxon>
        <taxon>Spermatophyta</taxon>
        <taxon>Magnoliopsida</taxon>
        <taxon>eudicotyledons</taxon>
        <taxon>Gunneridae</taxon>
        <taxon>Pentapetalae</taxon>
        <taxon>rosids</taxon>
        <taxon>malvids</taxon>
        <taxon>Brassicales</taxon>
        <taxon>Brassicaceae</taxon>
        <taxon>Arabideae</taxon>
        <taxon>Arabis</taxon>
    </lineage>
</organism>
<sequence length="194" mass="22093">MSDGAGTDLVDLVLPPAKRKAHETLSPAEKDIEEKGSSESDQVWGVDSFDGSGWDSSDEVPVDEEELEFYRYLRHLYKSRGFLLDKEMMPKNLFQGFHRLSLDAFFKLPDLTGRDYMKVMAQVAVDKYNKTENKTLTLDHIVRAVIRMSTGVKAYITFMARESPGGELVEYQAKTEKVWQENIHAILCRPAPKD</sequence>
<dbReference type="Gramene" id="KFK42716">
    <property type="protein sequence ID" value="KFK42716"/>
    <property type="gene ID" value="AALP_AA1G030600"/>
</dbReference>
<dbReference type="PANTHER" id="PTHR31228:SF23">
    <property type="entry name" value="CYSTATIN_MONELLIN SUPERFAMILY PROTEIN"/>
    <property type="match status" value="1"/>
</dbReference>
<keyword evidence="3" id="KW-1185">Reference proteome</keyword>
<dbReference type="eggNOG" id="ENOG502RRHW">
    <property type="taxonomic scope" value="Eukaryota"/>
</dbReference>
<dbReference type="InterPro" id="IPR046350">
    <property type="entry name" value="Cystatin_sf"/>
</dbReference>
<dbReference type="SUPFAM" id="SSF54403">
    <property type="entry name" value="Cystatin/monellin"/>
    <property type="match status" value="1"/>
</dbReference>
<evidence type="ECO:0008006" key="4">
    <source>
        <dbReference type="Google" id="ProtNLM"/>
    </source>
</evidence>
<dbReference type="PANTHER" id="PTHR31228">
    <property type="entry name" value="CYSTATIN/MONELLIN SUPERFAMILY PROTEIN"/>
    <property type="match status" value="1"/>
</dbReference>
<dbReference type="NCBIfam" id="TIGR01638">
    <property type="entry name" value="Atha_cystat_rel"/>
    <property type="match status" value="1"/>
</dbReference>
<dbReference type="OrthoDB" id="1112063at2759"/>